<protein>
    <submittedName>
        <fullName evidence="8">EF hand</fullName>
    </submittedName>
</protein>
<evidence type="ECO:0000256" key="3">
    <source>
        <dbReference type="ARBA" id="ARBA00022833"/>
    </source>
</evidence>
<dbReference type="Gene3D" id="3.30.40.10">
    <property type="entry name" value="Zinc/RING finger domain, C3HC4 (zinc finger)"/>
    <property type="match status" value="1"/>
</dbReference>
<dbReference type="InterPro" id="IPR017907">
    <property type="entry name" value="Znf_RING_CS"/>
</dbReference>
<keyword evidence="1" id="KW-0479">Metal-binding</keyword>
<feature type="compositionally biased region" description="Pro residues" evidence="5">
    <location>
        <begin position="387"/>
        <end position="397"/>
    </location>
</feature>
<dbReference type="EMBL" id="NBCO01000035">
    <property type="protein sequence ID" value="ORC85432.1"/>
    <property type="molecule type" value="Genomic_DNA"/>
</dbReference>
<dbReference type="InterPro" id="IPR011992">
    <property type="entry name" value="EF-hand-dom_pair"/>
</dbReference>
<dbReference type="GO" id="GO:0008270">
    <property type="term" value="F:zinc ion binding"/>
    <property type="evidence" value="ECO:0007669"/>
    <property type="project" value="UniProtKB-KW"/>
</dbReference>
<dbReference type="PROSITE" id="PS50222">
    <property type="entry name" value="EF_HAND_2"/>
    <property type="match status" value="1"/>
</dbReference>
<dbReference type="OrthoDB" id="1630758at2759"/>
<keyword evidence="3" id="KW-0862">Zinc</keyword>
<feature type="domain" description="RING-type" evidence="6">
    <location>
        <begin position="19"/>
        <end position="52"/>
    </location>
</feature>
<dbReference type="AlphaFoldDB" id="A0A1X0NKY5"/>
<evidence type="ECO:0000256" key="4">
    <source>
        <dbReference type="PROSITE-ProRule" id="PRU00175"/>
    </source>
</evidence>
<evidence type="ECO:0000313" key="8">
    <source>
        <dbReference type="EMBL" id="ORC85432.1"/>
    </source>
</evidence>
<proteinExistence type="predicted"/>
<comment type="caution">
    <text evidence="8">The sequence shown here is derived from an EMBL/GenBank/DDBJ whole genome shotgun (WGS) entry which is preliminary data.</text>
</comment>
<dbReference type="PROSITE" id="PS00518">
    <property type="entry name" value="ZF_RING_1"/>
    <property type="match status" value="1"/>
</dbReference>
<dbReference type="RefSeq" id="XP_028879498.1">
    <property type="nucleotide sequence ID" value="XM_029029229.1"/>
</dbReference>
<feature type="compositionally biased region" description="Low complexity" evidence="5">
    <location>
        <begin position="54"/>
        <end position="67"/>
    </location>
</feature>
<dbReference type="SUPFAM" id="SSF47473">
    <property type="entry name" value="EF-hand"/>
    <property type="match status" value="1"/>
</dbReference>
<dbReference type="SUPFAM" id="SSF57850">
    <property type="entry name" value="RING/U-box"/>
    <property type="match status" value="1"/>
</dbReference>
<dbReference type="GO" id="GO:0005509">
    <property type="term" value="F:calcium ion binding"/>
    <property type="evidence" value="ECO:0007669"/>
    <property type="project" value="InterPro"/>
</dbReference>
<evidence type="ECO:0000259" key="7">
    <source>
        <dbReference type="PROSITE" id="PS50222"/>
    </source>
</evidence>
<dbReference type="GeneID" id="39989009"/>
<keyword evidence="2 4" id="KW-0863">Zinc-finger</keyword>
<gene>
    <name evidence="8" type="ORF">TM35_000351760</name>
</gene>
<evidence type="ECO:0000256" key="2">
    <source>
        <dbReference type="ARBA" id="ARBA00022771"/>
    </source>
</evidence>
<keyword evidence="9" id="KW-1185">Reference proteome</keyword>
<dbReference type="InterPro" id="IPR002048">
    <property type="entry name" value="EF_hand_dom"/>
</dbReference>
<feature type="domain" description="EF-hand" evidence="7">
    <location>
        <begin position="213"/>
        <end position="248"/>
    </location>
</feature>
<dbReference type="SMART" id="SM00184">
    <property type="entry name" value="RING"/>
    <property type="match status" value="1"/>
</dbReference>
<reference evidence="8 9" key="1">
    <citation type="submission" date="2017-03" db="EMBL/GenBank/DDBJ databases">
        <title>An alternative strategy for trypanosome survival in the mammalian bloodstream revealed through genome and transcriptome analysis of the ubiquitous bovine parasite Trypanosoma (Megatrypanum) theileri.</title>
        <authorList>
            <person name="Kelly S."/>
            <person name="Ivens A."/>
            <person name="Mott A."/>
            <person name="O'Neill E."/>
            <person name="Emms D."/>
            <person name="Macleod O."/>
            <person name="Voorheis P."/>
            <person name="Matthews J."/>
            <person name="Matthews K."/>
            <person name="Carrington M."/>
        </authorList>
    </citation>
    <scope>NUCLEOTIDE SEQUENCE [LARGE SCALE GENOMIC DNA]</scope>
    <source>
        <strain evidence="8">Edinburgh</strain>
    </source>
</reference>
<feature type="region of interest" description="Disordered" evidence="5">
    <location>
        <begin position="368"/>
        <end position="424"/>
    </location>
</feature>
<organism evidence="8 9">
    <name type="scientific">Trypanosoma theileri</name>
    <dbReference type="NCBI Taxonomy" id="67003"/>
    <lineage>
        <taxon>Eukaryota</taxon>
        <taxon>Discoba</taxon>
        <taxon>Euglenozoa</taxon>
        <taxon>Kinetoplastea</taxon>
        <taxon>Metakinetoplastina</taxon>
        <taxon>Trypanosomatida</taxon>
        <taxon>Trypanosomatidae</taxon>
        <taxon>Trypanosoma</taxon>
    </lineage>
</organism>
<sequence length="439" mass="49275">MPQCRQFSKCEEVEPVIVCRLCGDSWDTPVELQPCGHIFCKVCLLDYKSRCPSTSSSCDCTNSNSNDGKSASGNDNDDMRGVLCPTCRCMLLGSDSPNRLLVNKSLAVNVRCSRCGWQGSREQSGRHVCEAKIMEENSSLRAGENSSLGAEGKSSLRVGENISLEVGGPSSELLRNFGEVESPPASCTERDQVVPAIQPSGSGNWEDYGLTQEEYDQIMSVFVHFDTEGRGFLTRAQLRQLAFSLNYVNREEDIDHMLSEMGCDESGGIMFADLRKWLGSHHPNPDALYGLSQYQYTQVVLQYRSHMNQSGLLSWEAFRELCLNNNYAENHYEAWELFRSCDRSLGGVINLHEFLLICQRLWGINENNGKTKSNMEPKKKQQRPQLQQPPPPPPPQPMQVQPYQQYTNPYGNGEPAMYETPLSSEVECEGKIKRECSVM</sequence>
<dbReference type="PROSITE" id="PS50089">
    <property type="entry name" value="ZF_RING_2"/>
    <property type="match status" value="1"/>
</dbReference>
<evidence type="ECO:0000313" key="9">
    <source>
        <dbReference type="Proteomes" id="UP000192257"/>
    </source>
</evidence>
<dbReference type="InterPro" id="IPR001841">
    <property type="entry name" value="Znf_RING"/>
</dbReference>
<evidence type="ECO:0000256" key="1">
    <source>
        <dbReference type="ARBA" id="ARBA00022723"/>
    </source>
</evidence>
<evidence type="ECO:0000256" key="5">
    <source>
        <dbReference type="SAM" id="MobiDB-lite"/>
    </source>
</evidence>
<feature type="region of interest" description="Disordered" evidence="5">
    <location>
        <begin position="54"/>
        <end position="74"/>
    </location>
</feature>
<accession>A0A1X0NKY5</accession>
<dbReference type="Proteomes" id="UP000192257">
    <property type="component" value="Unassembled WGS sequence"/>
</dbReference>
<dbReference type="InterPro" id="IPR013083">
    <property type="entry name" value="Znf_RING/FYVE/PHD"/>
</dbReference>
<evidence type="ECO:0000259" key="6">
    <source>
        <dbReference type="PROSITE" id="PS50089"/>
    </source>
</evidence>
<dbReference type="VEuPathDB" id="TriTrypDB:TM35_000351760"/>
<dbReference type="Pfam" id="PF13923">
    <property type="entry name" value="zf-C3HC4_2"/>
    <property type="match status" value="1"/>
</dbReference>
<name>A0A1X0NKY5_9TRYP</name>
<dbReference type="Gene3D" id="1.10.238.10">
    <property type="entry name" value="EF-hand"/>
    <property type="match status" value="1"/>
</dbReference>
<dbReference type="STRING" id="67003.A0A1X0NKY5"/>